<name>A0A0D1ZCV0_9EURO</name>
<proteinExistence type="predicted"/>
<accession>A0A0D1ZCV0</accession>
<dbReference type="HOGENOM" id="CLU_637780_0_0_1"/>
<evidence type="ECO:0000313" key="4">
    <source>
        <dbReference type="Proteomes" id="UP000054466"/>
    </source>
</evidence>
<dbReference type="VEuPathDB" id="FungiDB:PV07_08717"/>
<organism evidence="3 4">
    <name type="scientific">Cladophialophora immunda</name>
    <dbReference type="NCBI Taxonomy" id="569365"/>
    <lineage>
        <taxon>Eukaryota</taxon>
        <taxon>Fungi</taxon>
        <taxon>Dikarya</taxon>
        <taxon>Ascomycota</taxon>
        <taxon>Pezizomycotina</taxon>
        <taxon>Eurotiomycetes</taxon>
        <taxon>Chaetothyriomycetidae</taxon>
        <taxon>Chaetothyriales</taxon>
        <taxon>Herpotrichiellaceae</taxon>
        <taxon>Cladophialophora</taxon>
    </lineage>
</organism>
<dbReference type="Proteomes" id="UP000054466">
    <property type="component" value="Unassembled WGS sequence"/>
</dbReference>
<keyword evidence="4" id="KW-1185">Reference proteome</keyword>
<dbReference type="EMBL" id="KN847044">
    <property type="protein sequence ID" value="KIW25551.1"/>
    <property type="molecule type" value="Genomic_DNA"/>
</dbReference>
<gene>
    <name evidence="3" type="ORF">PV07_08717</name>
</gene>
<feature type="region of interest" description="Disordered" evidence="2">
    <location>
        <begin position="51"/>
        <end position="83"/>
    </location>
</feature>
<reference evidence="3 4" key="1">
    <citation type="submission" date="2015-01" db="EMBL/GenBank/DDBJ databases">
        <title>The Genome Sequence of Cladophialophora immunda CBS83496.</title>
        <authorList>
            <consortium name="The Broad Institute Genomics Platform"/>
            <person name="Cuomo C."/>
            <person name="de Hoog S."/>
            <person name="Gorbushina A."/>
            <person name="Stielow B."/>
            <person name="Teixiera M."/>
            <person name="Abouelleil A."/>
            <person name="Chapman S.B."/>
            <person name="Priest M."/>
            <person name="Young S.K."/>
            <person name="Wortman J."/>
            <person name="Nusbaum C."/>
            <person name="Birren B."/>
        </authorList>
    </citation>
    <scope>NUCLEOTIDE SEQUENCE [LARGE SCALE GENOMIC DNA]</scope>
    <source>
        <strain evidence="3 4">CBS 83496</strain>
    </source>
</reference>
<dbReference type="GeneID" id="27347911"/>
<dbReference type="AlphaFoldDB" id="A0A0D1ZCV0"/>
<dbReference type="RefSeq" id="XP_016245767.1">
    <property type="nucleotide sequence ID" value="XM_016395911.1"/>
</dbReference>
<protein>
    <recommendedName>
        <fullName evidence="5">IBR domain-containing protein</fullName>
    </recommendedName>
</protein>
<sequence>MGQAIRPDNSVENEVVAAKRFLRRRGIYPVKQEEEGGNLAAVPAAGAAAITPVDLTGDNDVQVVDEPGEAKPDDAPDQPAKEETPKIMCLACRDDFPEADIVRCMKDKEDEDNGTKDEEKEKHGVCRPCFKAMAENDIALLANRVICPGEQCSMLFSADQFEFLIEPDDPLFDFELYGSLWRKEQIDNALKAIPGNEVCPFCDYIQNFGNSPKHENPIFTCMGDGCGRRSCRFCGGAAHDGKTCREAKMPDLAPGVEEQTGYFCRESLVAIDVEDDIWAAQKKMEEAEDAPKTLKTNPQGLARKVLSNESRALAARLAELRDDYHLKIQRADDKAYSHFDRVSAATVFQEGINKMGDRMLEQYGDGVNKDVLNSLIQKMVEEEGKTWASLMRSDNRDLGANPAPWRRSAANQPPATQAVAQPAAQRLGAQ</sequence>
<evidence type="ECO:0000313" key="3">
    <source>
        <dbReference type="EMBL" id="KIW25551.1"/>
    </source>
</evidence>
<dbReference type="CDD" id="cd20339">
    <property type="entry name" value="BRcat_RBR_RNF216"/>
    <property type="match status" value="1"/>
</dbReference>
<feature type="compositionally biased region" description="Low complexity" evidence="2">
    <location>
        <begin position="409"/>
        <end position="430"/>
    </location>
</feature>
<feature type="region of interest" description="Disordered" evidence="2">
    <location>
        <begin position="394"/>
        <end position="430"/>
    </location>
</feature>
<dbReference type="InterPro" id="IPR047545">
    <property type="entry name" value="BRcat_RBR_RNF216"/>
</dbReference>
<evidence type="ECO:0000256" key="1">
    <source>
        <dbReference type="SAM" id="Coils"/>
    </source>
</evidence>
<evidence type="ECO:0000256" key="2">
    <source>
        <dbReference type="SAM" id="MobiDB-lite"/>
    </source>
</evidence>
<feature type="coiled-coil region" evidence="1">
    <location>
        <begin position="270"/>
        <end position="323"/>
    </location>
</feature>
<feature type="compositionally biased region" description="Basic and acidic residues" evidence="2">
    <location>
        <begin position="68"/>
        <end position="83"/>
    </location>
</feature>
<dbReference type="OrthoDB" id="10009520at2759"/>
<evidence type="ECO:0008006" key="5">
    <source>
        <dbReference type="Google" id="ProtNLM"/>
    </source>
</evidence>
<keyword evidence="1" id="KW-0175">Coiled coil</keyword>